<name>A0A926I665_9FIRM</name>
<gene>
    <name evidence="1" type="ORF">H8710_01115</name>
</gene>
<dbReference type="RefSeq" id="WP_249293548.1">
    <property type="nucleotide sequence ID" value="NZ_JACRSV010000001.1"/>
</dbReference>
<protein>
    <submittedName>
        <fullName evidence="1">Uncharacterized protein</fullName>
    </submittedName>
</protein>
<evidence type="ECO:0000313" key="2">
    <source>
        <dbReference type="Proteomes" id="UP000610760"/>
    </source>
</evidence>
<sequence>MFGYIKPFKPELKIKEFDTYQAVYCGLCHQLGKAFGPFAKMTLSYDFTFVAVLSMALRKNFCGFQKTRCMANPLKKKTCAVPGEDMEFVSSCAMVMLYYKVKDNIHDSGLVKKLGCYILLPFASSARKKAVRLYPELDQIFAEMMKDQFQLEKDKTVSVDAAAEPTAKALQAVFSMLGDGETEKRVLSRFGYLLGRWVYLLDALDDLEDDLKAGSYNPFLLKFSVDNLSEEEIKEILDYGKGTLNITVAEMGTTYELLELYRYKTILDNIIYLGLKASADSVLSGEKDKKHKGEF</sequence>
<reference evidence="1" key="1">
    <citation type="submission" date="2020-08" db="EMBL/GenBank/DDBJ databases">
        <title>Genome public.</title>
        <authorList>
            <person name="Liu C."/>
            <person name="Sun Q."/>
        </authorList>
    </citation>
    <scope>NUCLEOTIDE SEQUENCE</scope>
    <source>
        <strain evidence="1">NSJ-33</strain>
    </source>
</reference>
<dbReference type="EMBL" id="JACRSV010000001">
    <property type="protein sequence ID" value="MBC8558659.1"/>
    <property type="molecule type" value="Genomic_DNA"/>
</dbReference>
<proteinExistence type="predicted"/>
<dbReference type="Proteomes" id="UP000610760">
    <property type="component" value="Unassembled WGS sequence"/>
</dbReference>
<evidence type="ECO:0000313" key="1">
    <source>
        <dbReference type="EMBL" id="MBC8558659.1"/>
    </source>
</evidence>
<organism evidence="1 2">
    <name type="scientific">Fumia xinanensis</name>
    <dbReference type="NCBI Taxonomy" id="2763659"/>
    <lineage>
        <taxon>Bacteria</taxon>
        <taxon>Bacillati</taxon>
        <taxon>Bacillota</taxon>
        <taxon>Clostridia</taxon>
        <taxon>Eubacteriales</taxon>
        <taxon>Oscillospiraceae</taxon>
        <taxon>Fumia</taxon>
    </lineage>
</organism>
<accession>A0A926I665</accession>
<dbReference type="AlphaFoldDB" id="A0A926I665"/>
<keyword evidence="2" id="KW-1185">Reference proteome</keyword>
<dbReference type="Pfam" id="PF18937">
    <property type="entry name" value="DUF5685"/>
    <property type="match status" value="1"/>
</dbReference>
<dbReference type="InterPro" id="IPR043740">
    <property type="entry name" value="DUF5685"/>
</dbReference>
<comment type="caution">
    <text evidence="1">The sequence shown here is derived from an EMBL/GenBank/DDBJ whole genome shotgun (WGS) entry which is preliminary data.</text>
</comment>